<dbReference type="Proteomes" id="UP000799423">
    <property type="component" value="Unassembled WGS sequence"/>
</dbReference>
<dbReference type="EMBL" id="MU006297">
    <property type="protein sequence ID" value="KAF2852868.1"/>
    <property type="molecule type" value="Genomic_DNA"/>
</dbReference>
<accession>A0A6A7BF85</accession>
<protein>
    <submittedName>
        <fullName evidence="2">Uncharacterized protein</fullName>
    </submittedName>
</protein>
<feature type="compositionally biased region" description="Polar residues" evidence="1">
    <location>
        <begin position="53"/>
        <end position="76"/>
    </location>
</feature>
<sequence>MLIIASPSTAPARQRLTHTVVHRCIATQALRNATHTRAAVVGFTNGHPRATHSPDTSTSSIQLAPSTSHSPPATQAAQRITLHRPGISVRVVSDPTAKQPLTWRFLGIYGQWSVACPSSFPAISVRLFEDTARGVRVTGLNTPARGHPGRWWTTLRLHVRRLST</sequence>
<evidence type="ECO:0000313" key="3">
    <source>
        <dbReference type="Proteomes" id="UP000799423"/>
    </source>
</evidence>
<feature type="region of interest" description="Disordered" evidence="1">
    <location>
        <begin position="44"/>
        <end position="76"/>
    </location>
</feature>
<dbReference type="AlphaFoldDB" id="A0A6A7BF85"/>
<proteinExistence type="predicted"/>
<name>A0A6A7BF85_9PLEO</name>
<gene>
    <name evidence="2" type="ORF">T440DRAFT_21325</name>
</gene>
<organism evidence="2 3">
    <name type="scientific">Plenodomus tracheiphilus IPT5</name>
    <dbReference type="NCBI Taxonomy" id="1408161"/>
    <lineage>
        <taxon>Eukaryota</taxon>
        <taxon>Fungi</taxon>
        <taxon>Dikarya</taxon>
        <taxon>Ascomycota</taxon>
        <taxon>Pezizomycotina</taxon>
        <taxon>Dothideomycetes</taxon>
        <taxon>Pleosporomycetidae</taxon>
        <taxon>Pleosporales</taxon>
        <taxon>Pleosporineae</taxon>
        <taxon>Leptosphaeriaceae</taxon>
        <taxon>Plenodomus</taxon>
    </lineage>
</organism>
<evidence type="ECO:0000256" key="1">
    <source>
        <dbReference type="SAM" id="MobiDB-lite"/>
    </source>
</evidence>
<evidence type="ECO:0000313" key="2">
    <source>
        <dbReference type="EMBL" id="KAF2852868.1"/>
    </source>
</evidence>
<keyword evidence="3" id="KW-1185">Reference proteome</keyword>
<reference evidence="2" key="1">
    <citation type="submission" date="2020-01" db="EMBL/GenBank/DDBJ databases">
        <authorList>
            <consortium name="DOE Joint Genome Institute"/>
            <person name="Haridas S."/>
            <person name="Albert R."/>
            <person name="Binder M."/>
            <person name="Bloem J."/>
            <person name="Labutti K."/>
            <person name="Salamov A."/>
            <person name="Andreopoulos B."/>
            <person name="Baker S.E."/>
            <person name="Barry K."/>
            <person name="Bills G."/>
            <person name="Bluhm B.H."/>
            <person name="Cannon C."/>
            <person name="Castanera R."/>
            <person name="Culley D.E."/>
            <person name="Daum C."/>
            <person name="Ezra D."/>
            <person name="Gonzalez J.B."/>
            <person name="Henrissat B."/>
            <person name="Kuo A."/>
            <person name="Liang C."/>
            <person name="Lipzen A."/>
            <person name="Lutzoni F."/>
            <person name="Magnuson J."/>
            <person name="Mondo S."/>
            <person name="Nolan M."/>
            <person name="Ohm R."/>
            <person name="Pangilinan J."/>
            <person name="Park H.-J."/>
            <person name="Ramirez L."/>
            <person name="Alfaro M."/>
            <person name="Sun H."/>
            <person name="Tritt A."/>
            <person name="Yoshinaga Y."/>
            <person name="Zwiers L.-H."/>
            <person name="Turgeon B.G."/>
            <person name="Goodwin S.B."/>
            <person name="Spatafora J.W."/>
            <person name="Crous P.W."/>
            <person name="Grigoriev I.V."/>
        </authorList>
    </citation>
    <scope>NUCLEOTIDE SEQUENCE</scope>
    <source>
        <strain evidence="2">IPT5</strain>
    </source>
</reference>